<dbReference type="RefSeq" id="WP_184546501.1">
    <property type="nucleotide sequence ID" value="NZ_JACHMP010000001.1"/>
</dbReference>
<comment type="caution">
    <text evidence="1">The sequence shown here is derived from an EMBL/GenBank/DDBJ whole genome shotgun (WGS) entry which is preliminary data.</text>
</comment>
<gene>
    <name evidence="1" type="ORF">F4562_006724</name>
</gene>
<evidence type="ECO:0000313" key="1">
    <source>
        <dbReference type="EMBL" id="MBB5823662.1"/>
    </source>
</evidence>
<proteinExistence type="predicted"/>
<organism evidence="1 2">
    <name type="scientific">Streptosporangium becharense</name>
    <dbReference type="NCBI Taxonomy" id="1816182"/>
    <lineage>
        <taxon>Bacteria</taxon>
        <taxon>Bacillati</taxon>
        <taxon>Actinomycetota</taxon>
        <taxon>Actinomycetes</taxon>
        <taxon>Streptosporangiales</taxon>
        <taxon>Streptosporangiaceae</taxon>
        <taxon>Streptosporangium</taxon>
    </lineage>
</organism>
<evidence type="ECO:0000313" key="2">
    <source>
        <dbReference type="Proteomes" id="UP000540685"/>
    </source>
</evidence>
<dbReference type="EMBL" id="JACHMP010000001">
    <property type="protein sequence ID" value="MBB5823662.1"/>
    <property type="molecule type" value="Genomic_DNA"/>
</dbReference>
<name>A0A7W9MJV1_9ACTN</name>
<reference evidence="1 2" key="1">
    <citation type="submission" date="2020-08" db="EMBL/GenBank/DDBJ databases">
        <title>Sequencing the genomes of 1000 actinobacteria strains.</title>
        <authorList>
            <person name="Klenk H.-P."/>
        </authorList>
    </citation>
    <scope>NUCLEOTIDE SEQUENCE [LARGE SCALE GENOMIC DNA]</scope>
    <source>
        <strain evidence="1 2">DSM 46887</strain>
    </source>
</reference>
<accession>A0A7W9MJV1</accession>
<dbReference type="AlphaFoldDB" id="A0A7W9MJV1"/>
<dbReference type="Proteomes" id="UP000540685">
    <property type="component" value="Unassembled WGS sequence"/>
</dbReference>
<sequence length="117" mass="12997">MTQQLTEITISAADAGTEYETEAEPGYRLYWFGKDVKKTREEARAFAAAQGQGHRLADIPSEIWRDSAATYLDGPTWIASWRGDDYDDANVVLHPNGAITTVEDGNQQLPFLISYIG</sequence>
<keyword evidence="2" id="KW-1185">Reference proteome</keyword>
<protein>
    <submittedName>
        <fullName evidence="1">Uncharacterized protein</fullName>
    </submittedName>
</protein>